<dbReference type="Proteomes" id="UP000283833">
    <property type="component" value="Unassembled WGS sequence"/>
</dbReference>
<gene>
    <name evidence="4" type="ORF">DWX04_21465</name>
    <name evidence="2" type="ORF">GAS37_19645</name>
    <name evidence="3" type="ORF">HKQ55_15325</name>
</gene>
<proteinExistence type="predicted"/>
<keyword evidence="1" id="KW-0472">Membrane</keyword>
<protein>
    <recommendedName>
        <fullName evidence="8">DUF4133 domain-containing protein</fullName>
    </recommendedName>
</protein>
<feature type="transmembrane region" description="Helical" evidence="1">
    <location>
        <begin position="12"/>
        <end position="34"/>
    </location>
</feature>
<evidence type="ECO:0000313" key="4">
    <source>
        <dbReference type="EMBL" id="RGT86297.1"/>
    </source>
</evidence>
<evidence type="ECO:0008006" key="8">
    <source>
        <dbReference type="Google" id="ProtNLM"/>
    </source>
</evidence>
<dbReference type="EMBL" id="QRXI01000050">
    <property type="protein sequence ID" value="RGT86297.1"/>
    <property type="molecule type" value="Genomic_DNA"/>
</dbReference>
<dbReference type="AlphaFoldDB" id="A0A412Q8F5"/>
<keyword evidence="1" id="KW-1133">Transmembrane helix</keyword>
<evidence type="ECO:0000313" key="5">
    <source>
        <dbReference type="Proteomes" id="UP000283833"/>
    </source>
</evidence>
<comment type="caution">
    <text evidence="4">The sequence shown here is derived from an EMBL/GenBank/DDBJ whole genome shotgun (WGS) entry which is preliminary data.</text>
</comment>
<evidence type="ECO:0000256" key="1">
    <source>
        <dbReference type="SAM" id="Phobius"/>
    </source>
</evidence>
<organism evidence="4 5">
    <name type="scientific">Phocaeicola vulgatus</name>
    <name type="common">Bacteroides vulgatus</name>
    <dbReference type="NCBI Taxonomy" id="821"/>
    <lineage>
        <taxon>Bacteria</taxon>
        <taxon>Pseudomonadati</taxon>
        <taxon>Bacteroidota</taxon>
        <taxon>Bacteroidia</taxon>
        <taxon>Bacteroidales</taxon>
        <taxon>Bacteroidaceae</taxon>
        <taxon>Phocaeicola</taxon>
    </lineage>
</organism>
<dbReference type="EMBL" id="JABDSI010000128">
    <property type="protein sequence ID" value="NMW41462.1"/>
    <property type="molecule type" value="Genomic_DNA"/>
</dbReference>
<reference evidence="4 5" key="1">
    <citation type="submission" date="2018-08" db="EMBL/GenBank/DDBJ databases">
        <title>A genome reference for cultivated species of the human gut microbiota.</title>
        <authorList>
            <person name="Zou Y."/>
            <person name="Xue W."/>
            <person name="Luo G."/>
        </authorList>
    </citation>
    <scope>NUCLEOTIDE SEQUENCE [LARGE SCALE GENOMIC DNA]</scope>
    <source>
        <strain evidence="4 5">AF18-14</strain>
    </source>
</reference>
<keyword evidence="1" id="KW-0812">Transmembrane</keyword>
<evidence type="ECO:0000313" key="6">
    <source>
        <dbReference type="Proteomes" id="UP000470332"/>
    </source>
</evidence>
<reference evidence="2 6" key="2">
    <citation type="journal article" date="2019" name="Nat. Med.">
        <title>A library of human gut bacterial isolates paired with longitudinal multiomics data enables mechanistic microbiome research.</title>
        <authorList>
            <person name="Poyet M."/>
            <person name="Groussin M."/>
            <person name="Gibbons S.M."/>
            <person name="Avila-Pacheco J."/>
            <person name="Jiang X."/>
            <person name="Kearney S.M."/>
            <person name="Perrotta A.R."/>
            <person name="Berdy B."/>
            <person name="Zhao S."/>
            <person name="Lieberman T.D."/>
            <person name="Swanson P.K."/>
            <person name="Smith M."/>
            <person name="Roesemann S."/>
            <person name="Alexander J.E."/>
            <person name="Rich S.A."/>
            <person name="Livny J."/>
            <person name="Vlamakis H."/>
            <person name="Clish C."/>
            <person name="Bullock K."/>
            <person name="Deik A."/>
            <person name="Scott J."/>
            <person name="Pierce K.A."/>
            <person name="Xavier R.J."/>
            <person name="Alm E.J."/>
        </authorList>
    </citation>
    <scope>NUCLEOTIDE SEQUENCE [LARGE SCALE GENOMIC DNA]</scope>
    <source>
        <strain evidence="2 6">BIOML-A9</strain>
    </source>
</reference>
<evidence type="ECO:0000313" key="7">
    <source>
        <dbReference type="Proteomes" id="UP000583639"/>
    </source>
</evidence>
<dbReference type="EMBL" id="WCXA01000053">
    <property type="protein sequence ID" value="KAB3855487.1"/>
    <property type="molecule type" value="Genomic_DNA"/>
</dbReference>
<dbReference type="Proteomes" id="UP000583639">
    <property type="component" value="Unassembled WGS sequence"/>
</dbReference>
<evidence type="ECO:0000313" key="3">
    <source>
        <dbReference type="EMBL" id="NMW41462.1"/>
    </source>
</evidence>
<feature type="transmembrane region" description="Helical" evidence="1">
    <location>
        <begin position="40"/>
        <end position="60"/>
    </location>
</feature>
<sequence length="102" mass="11572">MRTIRKINRPIKFFGLTSGQFGLFMLANALIIIVCIFKHVHPVIIVSVMGAIFFASGILFKNLKREHKAGNPDYLTGLSVRSATPKQIIDKHKVFNFIMKQK</sequence>
<reference evidence="3 7" key="3">
    <citation type="submission" date="2020-04" db="EMBL/GenBank/DDBJ databases">
        <title>A novel gut-associated lysogenic phage, Bacteroides phage BV01, alters the host transcriptome and bile acid metabolism in Bacteroides vulgatus.</title>
        <authorList>
            <person name="Campbell D.E."/>
            <person name="Ly L."/>
            <person name="Ridlon J.M."/>
            <person name="Hsiao A."/>
            <person name="Degnan P.H."/>
        </authorList>
    </citation>
    <scope>NUCLEOTIDE SEQUENCE [LARGE SCALE GENOMIC DNA]</scope>
    <source>
        <strain evidence="3 7">VPI-BV8526</strain>
    </source>
</reference>
<evidence type="ECO:0000313" key="2">
    <source>
        <dbReference type="EMBL" id="KAB3855487.1"/>
    </source>
</evidence>
<name>A0A412Q8F5_PHOVU</name>
<dbReference type="Proteomes" id="UP000470332">
    <property type="component" value="Unassembled WGS sequence"/>
</dbReference>
<accession>A0A412Q8F5</accession>